<feature type="compositionally biased region" description="Acidic residues" evidence="1">
    <location>
        <begin position="54"/>
        <end position="73"/>
    </location>
</feature>
<evidence type="ECO:0008006" key="4">
    <source>
        <dbReference type="Google" id="ProtNLM"/>
    </source>
</evidence>
<sequence length="245" mass="25989">MNRSILPRHARTRAHAPGWAHPYADPFTVYSDGGADDDGDEGQDEGADTGQGDGDSDNDGNDQGDDDSDDAEGADALGDKGKRALASMKGKWRTERDKRKALEDQLAAAAADDEAATARREAEQAALGKANARIIRAEVKAAAKGVLADPADAYKFLDLDQFEVDENGDLDSEEVTDAINELIRTKPYLAAATAKRFQGTGDGGAAARKAGRPKQLTRADLKSMSAEAIDKAREDGRLDDLMGGK</sequence>
<feature type="compositionally biased region" description="Basic residues" evidence="1">
    <location>
        <begin position="1"/>
        <end position="14"/>
    </location>
</feature>
<name>A0ABS6TT41_STRHA</name>
<keyword evidence="3" id="KW-1185">Reference proteome</keyword>
<dbReference type="EMBL" id="JAHUVW010000001">
    <property type="protein sequence ID" value="MBV7671382.1"/>
    <property type="molecule type" value="Genomic_DNA"/>
</dbReference>
<proteinExistence type="predicted"/>
<protein>
    <recommendedName>
        <fullName evidence="4">Scaffolding protein</fullName>
    </recommendedName>
</protein>
<feature type="compositionally biased region" description="Basic and acidic residues" evidence="1">
    <location>
        <begin position="228"/>
        <end position="245"/>
    </location>
</feature>
<feature type="compositionally biased region" description="Acidic residues" evidence="1">
    <location>
        <begin position="34"/>
        <end position="47"/>
    </location>
</feature>
<evidence type="ECO:0000256" key="1">
    <source>
        <dbReference type="SAM" id="MobiDB-lite"/>
    </source>
</evidence>
<comment type="caution">
    <text evidence="2">The sequence shown here is derived from an EMBL/GenBank/DDBJ whole genome shotgun (WGS) entry which is preliminary data.</text>
</comment>
<dbReference type="Proteomes" id="UP000735541">
    <property type="component" value="Unassembled WGS sequence"/>
</dbReference>
<evidence type="ECO:0000313" key="3">
    <source>
        <dbReference type="Proteomes" id="UP000735541"/>
    </source>
</evidence>
<evidence type="ECO:0000313" key="2">
    <source>
        <dbReference type="EMBL" id="MBV7671382.1"/>
    </source>
</evidence>
<reference evidence="2 3" key="1">
    <citation type="submission" date="2021-07" db="EMBL/GenBank/DDBJ databases">
        <title>Sequencing Streptomyces halstedii LGO-A4 genome an citrus endophytic actinomycete.</title>
        <authorList>
            <person name="Samborskyy M."/>
            <person name="Scott N."/>
            <person name="Deglau R."/>
            <person name="Dickens S."/>
            <person name="Oliveira L.G."/>
        </authorList>
    </citation>
    <scope>NUCLEOTIDE SEQUENCE [LARGE SCALE GENOMIC DNA]</scope>
    <source>
        <strain evidence="2 3">LGO-A4</strain>
    </source>
</reference>
<accession>A0ABS6TT41</accession>
<gene>
    <name evidence="2" type="ORF">STHAL_18190</name>
</gene>
<organism evidence="2 3">
    <name type="scientific">Streptomyces halstedii</name>
    <dbReference type="NCBI Taxonomy" id="1944"/>
    <lineage>
        <taxon>Bacteria</taxon>
        <taxon>Bacillati</taxon>
        <taxon>Actinomycetota</taxon>
        <taxon>Actinomycetes</taxon>
        <taxon>Kitasatosporales</taxon>
        <taxon>Streptomycetaceae</taxon>
        <taxon>Streptomyces</taxon>
    </lineage>
</organism>
<feature type="region of interest" description="Disordered" evidence="1">
    <location>
        <begin position="199"/>
        <end position="245"/>
    </location>
</feature>
<dbReference type="RefSeq" id="WP_228869972.1">
    <property type="nucleotide sequence ID" value="NZ_JAHUVW010000001.1"/>
</dbReference>
<feature type="region of interest" description="Disordered" evidence="1">
    <location>
        <begin position="1"/>
        <end position="98"/>
    </location>
</feature>